<evidence type="ECO:0000256" key="8">
    <source>
        <dbReference type="PIRNR" id="PIRNR000077"/>
    </source>
</evidence>
<dbReference type="SUPFAM" id="SSF52833">
    <property type="entry name" value="Thioredoxin-like"/>
    <property type="match status" value="1"/>
</dbReference>
<evidence type="ECO:0000256" key="6">
    <source>
        <dbReference type="ARBA" id="ARBA00023284"/>
    </source>
</evidence>
<dbReference type="RefSeq" id="WP_377604860.1">
    <property type="nucleotide sequence ID" value="NZ_JBHUME010000011.1"/>
</dbReference>
<dbReference type="Proteomes" id="UP001597541">
    <property type="component" value="Unassembled WGS sequence"/>
</dbReference>
<dbReference type="InterPro" id="IPR005746">
    <property type="entry name" value="Thioredoxin"/>
</dbReference>
<keyword evidence="11" id="KW-1185">Reference proteome</keyword>
<dbReference type="CDD" id="cd02947">
    <property type="entry name" value="TRX_family"/>
    <property type="match status" value="1"/>
</dbReference>
<dbReference type="PROSITE" id="PS00194">
    <property type="entry name" value="THIOREDOXIN_1"/>
    <property type="match status" value="1"/>
</dbReference>
<sequence length="105" mass="11512">MTIRALSDQDFSTALPADGLALVDFTAAWCPPCKVLLPQLEELQQELEGHVTMYKVDVDQAQETAAAFGVMSMPTVLVFRDGVPVDKLVGLRPKAAYRAVLARYM</sequence>
<dbReference type="InterPro" id="IPR013766">
    <property type="entry name" value="Thioredoxin_domain"/>
</dbReference>
<organism evidence="10 11">
    <name type="scientific">Paenibacillus gansuensis</name>
    <dbReference type="NCBI Taxonomy" id="306542"/>
    <lineage>
        <taxon>Bacteria</taxon>
        <taxon>Bacillati</taxon>
        <taxon>Bacillota</taxon>
        <taxon>Bacilli</taxon>
        <taxon>Bacillales</taxon>
        <taxon>Paenibacillaceae</taxon>
        <taxon>Paenibacillus</taxon>
    </lineage>
</organism>
<dbReference type="PIRSF" id="PIRSF000077">
    <property type="entry name" value="Thioredoxin"/>
    <property type="match status" value="1"/>
</dbReference>
<evidence type="ECO:0000256" key="3">
    <source>
        <dbReference type="ARBA" id="ARBA00022448"/>
    </source>
</evidence>
<name>A0ABW5PIP3_9BACL</name>
<dbReference type="PANTHER" id="PTHR45663:SF11">
    <property type="entry name" value="GEO12009P1"/>
    <property type="match status" value="1"/>
</dbReference>
<dbReference type="Pfam" id="PF00085">
    <property type="entry name" value="Thioredoxin"/>
    <property type="match status" value="1"/>
</dbReference>
<dbReference type="InterPro" id="IPR036249">
    <property type="entry name" value="Thioredoxin-like_sf"/>
</dbReference>
<keyword evidence="6" id="KW-0676">Redox-active center</keyword>
<evidence type="ECO:0000313" key="10">
    <source>
        <dbReference type="EMBL" id="MFD2614227.1"/>
    </source>
</evidence>
<keyword evidence="4" id="KW-0249">Electron transport</keyword>
<proteinExistence type="inferred from homology"/>
<evidence type="ECO:0000256" key="1">
    <source>
        <dbReference type="ARBA" id="ARBA00008987"/>
    </source>
</evidence>
<dbReference type="InterPro" id="IPR017937">
    <property type="entry name" value="Thioredoxin_CS"/>
</dbReference>
<evidence type="ECO:0000256" key="4">
    <source>
        <dbReference type="ARBA" id="ARBA00022982"/>
    </source>
</evidence>
<dbReference type="PANTHER" id="PTHR45663">
    <property type="entry name" value="GEO12009P1"/>
    <property type="match status" value="1"/>
</dbReference>
<dbReference type="Gene3D" id="3.40.30.10">
    <property type="entry name" value="Glutaredoxin"/>
    <property type="match status" value="1"/>
</dbReference>
<evidence type="ECO:0000313" key="11">
    <source>
        <dbReference type="Proteomes" id="UP001597541"/>
    </source>
</evidence>
<reference evidence="11" key="1">
    <citation type="journal article" date="2019" name="Int. J. Syst. Evol. Microbiol.">
        <title>The Global Catalogue of Microorganisms (GCM) 10K type strain sequencing project: providing services to taxonomists for standard genome sequencing and annotation.</title>
        <authorList>
            <consortium name="The Broad Institute Genomics Platform"/>
            <consortium name="The Broad Institute Genome Sequencing Center for Infectious Disease"/>
            <person name="Wu L."/>
            <person name="Ma J."/>
        </authorList>
    </citation>
    <scope>NUCLEOTIDE SEQUENCE [LARGE SCALE GENOMIC DNA]</scope>
    <source>
        <strain evidence="11">KCTC 3950</strain>
    </source>
</reference>
<evidence type="ECO:0000259" key="9">
    <source>
        <dbReference type="PROSITE" id="PS51352"/>
    </source>
</evidence>
<dbReference type="PRINTS" id="PR00421">
    <property type="entry name" value="THIOREDOXIN"/>
</dbReference>
<accession>A0ABW5PIP3</accession>
<dbReference type="EMBL" id="JBHUME010000011">
    <property type="protein sequence ID" value="MFD2614227.1"/>
    <property type="molecule type" value="Genomic_DNA"/>
</dbReference>
<comment type="similarity">
    <text evidence="1 8">Belongs to the thioredoxin family.</text>
</comment>
<evidence type="ECO:0000256" key="2">
    <source>
        <dbReference type="ARBA" id="ARBA00020570"/>
    </source>
</evidence>
<comment type="caution">
    <text evidence="10">The sequence shown here is derived from an EMBL/GenBank/DDBJ whole genome shotgun (WGS) entry which is preliminary data.</text>
</comment>
<dbReference type="NCBIfam" id="TIGR01068">
    <property type="entry name" value="thioredoxin"/>
    <property type="match status" value="1"/>
</dbReference>
<gene>
    <name evidence="10" type="primary">trxA</name>
    <name evidence="10" type="ORF">ACFSUF_17600</name>
</gene>
<evidence type="ECO:0000256" key="7">
    <source>
        <dbReference type="NCBIfam" id="TIGR01068"/>
    </source>
</evidence>
<evidence type="ECO:0000256" key="5">
    <source>
        <dbReference type="ARBA" id="ARBA00023157"/>
    </source>
</evidence>
<keyword evidence="5" id="KW-1015">Disulfide bond</keyword>
<feature type="domain" description="Thioredoxin" evidence="9">
    <location>
        <begin position="1"/>
        <end position="105"/>
    </location>
</feature>
<dbReference type="PROSITE" id="PS51352">
    <property type="entry name" value="THIOREDOXIN_2"/>
    <property type="match status" value="1"/>
</dbReference>
<keyword evidence="3" id="KW-0813">Transport</keyword>
<protein>
    <recommendedName>
        <fullName evidence="2 7">Thioredoxin</fullName>
    </recommendedName>
</protein>